<proteinExistence type="predicted"/>
<protein>
    <recommendedName>
        <fullName evidence="3">E2/UBC family protein E</fullName>
    </recommendedName>
</protein>
<dbReference type="AlphaFoldDB" id="A0A8F9XG72"/>
<keyword evidence="2" id="KW-1185">Reference proteome</keyword>
<dbReference type="Proteomes" id="UP000825051">
    <property type="component" value="Chromosome"/>
</dbReference>
<accession>A0A8F9XG72</accession>
<evidence type="ECO:0000313" key="1">
    <source>
        <dbReference type="EMBL" id="QYM78847.1"/>
    </source>
</evidence>
<dbReference type="KEGG" id="ole:K0B96_16320"/>
<evidence type="ECO:0000313" key="2">
    <source>
        <dbReference type="Proteomes" id="UP000825051"/>
    </source>
</evidence>
<dbReference type="Pfam" id="PF14462">
    <property type="entry name" value="Prok-E2_E"/>
    <property type="match status" value="1"/>
</dbReference>
<organism evidence="1 2">
    <name type="scientific">Horticoccus luteus</name>
    <dbReference type="NCBI Taxonomy" id="2862869"/>
    <lineage>
        <taxon>Bacteria</taxon>
        <taxon>Pseudomonadati</taxon>
        <taxon>Verrucomicrobiota</taxon>
        <taxon>Opitutia</taxon>
        <taxon>Opitutales</taxon>
        <taxon>Opitutaceae</taxon>
        <taxon>Horticoccus</taxon>
    </lineage>
</organism>
<sequence length="127" mass="14629">MRHDFSLPEEDEESLNALGIPWETIRDGGNQWLLLHEMPFREGFNHRTGSVAVQIPPSYPTAGLDMAYFFPHLARLDGKTIGQTQCKQPIDGKQWQRWSRHYSWVPGVHSVSTHVVLIHRWLEAATN</sequence>
<name>A0A8F9XG72_9BACT</name>
<evidence type="ECO:0008006" key="3">
    <source>
        <dbReference type="Google" id="ProtNLM"/>
    </source>
</evidence>
<gene>
    <name evidence="1" type="ORF">K0B96_16320</name>
</gene>
<dbReference type="EMBL" id="CP080507">
    <property type="protein sequence ID" value="QYM78847.1"/>
    <property type="molecule type" value="Genomic_DNA"/>
</dbReference>
<dbReference type="InterPro" id="IPR025701">
    <property type="entry name" value="UBQ-conjugat_E2_E"/>
</dbReference>
<reference evidence="1" key="1">
    <citation type="submission" date="2021-08" db="EMBL/GenBank/DDBJ databases">
        <title>Genome of a novel bacterium of the phylum Verrucomicrobia, Oleiharenicola sp. KSB-15.</title>
        <authorList>
            <person name="Chung J.-H."/>
            <person name="Ahn J.-H."/>
            <person name="Yoon Y."/>
            <person name="Kim D.-Y."/>
            <person name="An S.-H."/>
            <person name="Park I."/>
            <person name="Yeon J."/>
        </authorList>
    </citation>
    <scope>NUCLEOTIDE SEQUENCE</scope>
    <source>
        <strain evidence="1">KSB-15</strain>
    </source>
</reference>
<dbReference type="RefSeq" id="WP_220161951.1">
    <property type="nucleotide sequence ID" value="NZ_CP080507.1"/>
</dbReference>